<reference evidence="1 2" key="1">
    <citation type="journal article" date="2018" name="Nat. Ecol. Evol.">
        <title>Pezizomycetes genomes reveal the molecular basis of ectomycorrhizal truffle lifestyle.</title>
        <authorList>
            <person name="Murat C."/>
            <person name="Payen T."/>
            <person name="Noel B."/>
            <person name="Kuo A."/>
            <person name="Morin E."/>
            <person name="Chen J."/>
            <person name="Kohler A."/>
            <person name="Krizsan K."/>
            <person name="Balestrini R."/>
            <person name="Da Silva C."/>
            <person name="Montanini B."/>
            <person name="Hainaut M."/>
            <person name="Levati E."/>
            <person name="Barry K.W."/>
            <person name="Belfiori B."/>
            <person name="Cichocki N."/>
            <person name="Clum A."/>
            <person name="Dockter R.B."/>
            <person name="Fauchery L."/>
            <person name="Guy J."/>
            <person name="Iotti M."/>
            <person name="Le Tacon F."/>
            <person name="Lindquist E.A."/>
            <person name="Lipzen A."/>
            <person name="Malagnac F."/>
            <person name="Mello A."/>
            <person name="Molinier V."/>
            <person name="Miyauchi S."/>
            <person name="Poulain J."/>
            <person name="Riccioni C."/>
            <person name="Rubini A."/>
            <person name="Sitrit Y."/>
            <person name="Splivallo R."/>
            <person name="Traeger S."/>
            <person name="Wang M."/>
            <person name="Zifcakova L."/>
            <person name="Wipf D."/>
            <person name="Zambonelli A."/>
            <person name="Paolocci F."/>
            <person name="Nowrousian M."/>
            <person name="Ottonello S."/>
            <person name="Baldrian P."/>
            <person name="Spatafora J.W."/>
            <person name="Henrissat B."/>
            <person name="Nagy L.G."/>
            <person name="Aury J.M."/>
            <person name="Wincker P."/>
            <person name="Grigoriev I.V."/>
            <person name="Bonfante P."/>
            <person name="Martin F.M."/>
        </authorList>
    </citation>
    <scope>NUCLEOTIDE SEQUENCE [LARGE SCALE GENOMIC DNA]</scope>
    <source>
        <strain evidence="1 2">120613-1</strain>
    </source>
</reference>
<name>A0A3N4JPZ9_9PEZI</name>
<proteinExistence type="predicted"/>
<dbReference type="Proteomes" id="UP000276215">
    <property type="component" value="Unassembled WGS sequence"/>
</dbReference>
<dbReference type="AlphaFoldDB" id="A0A3N4JPZ9"/>
<dbReference type="OrthoDB" id="5424383at2759"/>
<organism evidence="1 2">
    <name type="scientific">Choiromyces venosus 120613-1</name>
    <dbReference type="NCBI Taxonomy" id="1336337"/>
    <lineage>
        <taxon>Eukaryota</taxon>
        <taxon>Fungi</taxon>
        <taxon>Dikarya</taxon>
        <taxon>Ascomycota</taxon>
        <taxon>Pezizomycotina</taxon>
        <taxon>Pezizomycetes</taxon>
        <taxon>Pezizales</taxon>
        <taxon>Tuberaceae</taxon>
        <taxon>Choiromyces</taxon>
    </lineage>
</organism>
<evidence type="ECO:0000313" key="1">
    <source>
        <dbReference type="EMBL" id="RPB00394.1"/>
    </source>
</evidence>
<accession>A0A3N4JPZ9</accession>
<evidence type="ECO:0000313" key="2">
    <source>
        <dbReference type="Proteomes" id="UP000276215"/>
    </source>
</evidence>
<protein>
    <submittedName>
        <fullName evidence="1">Uncharacterized protein</fullName>
    </submittedName>
</protein>
<dbReference type="EMBL" id="ML120380">
    <property type="protein sequence ID" value="RPB00394.1"/>
    <property type="molecule type" value="Genomic_DNA"/>
</dbReference>
<gene>
    <name evidence="1" type="ORF">L873DRAFT_812136</name>
</gene>
<keyword evidence="2" id="KW-1185">Reference proteome</keyword>
<dbReference type="STRING" id="1336337.A0A3N4JPZ9"/>
<sequence length="313" mass="34530">MSVNGFEEIWDKDPVHDADKITLTAVSVGVEGCLYMAGSFGGFLKRTSSPGLCFGITAAHYLPESDLSTPVCSPSSVEVTGRLNRLLRYTTLCPTTDRLHINQTKDMEAKSLLQQFRFMDTPSGTLLLDPATEFQPKIGVLTGTRVGHIVASRFGNQQRLLHDYDQRLAALGHDIFRADPSWETRMDWSIFSCDPARYGGNVYDGEAIEQTGVLYPGAEVEKIGRTTGAQNGYVNCFFLQRWHSSVSTHEIAIIGELGRSFAEVRDSGRCVFVKVNHGYQAAGILIGINQKNDFAIVTPLDLILASVPEYEWA</sequence>